<gene>
    <name evidence="1" type="ORF">GBA65_18630</name>
</gene>
<proteinExistence type="predicted"/>
<reference evidence="1 2" key="1">
    <citation type="submission" date="2019-10" db="EMBL/GenBank/DDBJ databases">
        <title>Rubrobacter sp nov SCSIO 52915 isolated from a deep-sea sediment in the South China Sea.</title>
        <authorList>
            <person name="Chen R.W."/>
        </authorList>
    </citation>
    <scope>NUCLEOTIDE SEQUENCE [LARGE SCALE GENOMIC DNA]</scope>
    <source>
        <strain evidence="1 2">SCSIO 52915</strain>
    </source>
</reference>
<accession>A0A6G8Q1B0</accession>
<evidence type="ECO:0008006" key="3">
    <source>
        <dbReference type="Google" id="ProtNLM"/>
    </source>
</evidence>
<dbReference type="Proteomes" id="UP000502706">
    <property type="component" value="Chromosome"/>
</dbReference>
<dbReference type="RefSeq" id="WP_166394815.1">
    <property type="nucleotide sequence ID" value="NZ_CP045121.1"/>
</dbReference>
<organism evidence="1 2">
    <name type="scientific">Rubrobacter marinus</name>
    <dbReference type="NCBI Taxonomy" id="2653852"/>
    <lineage>
        <taxon>Bacteria</taxon>
        <taxon>Bacillati</taxon>
        <taxon>Actinomycetota</taxon>
        <taxon>Rubrobacteria</taxon>
        <taxon>Rubrobacterales</taxon>
        <taxon>Rubrobacteraceae</taxon>
        <taxon>Rubrobacter</taxon>
    </lineage>
</organism>
<sequence>MDGGEGTTGTRDEHYDLVSVLYHALKEAERCNGYANDAEAAGEAELAAFFREAQEMQVRLAEGAKAMLGIGAAGGISPGGISGGVAPPS</sequence>
<name>A0A6G8Q1B0_9ACTN</name>
<protein>
    <recommendedName>
        <fullName evidence="3">Ferritin-like diiron domain-containing protein</fullName>
    </recommendedName>
</protein>
<keyword evidence="2" id="KW-1185">Reference proteome</keyword>
<dbReference type="KEGG" id="rmar:GBA65_18630"/>
<evidence type="ECO:0000313" key="2">
    <source>
        <dbReference type="Proteomes" id="UP000502706"/>
    </source>
</evidence>
<dbReference type="AlphaFoldDB" id="A0A6G8Q1B0"/>
<dbReference type="EMBL" id="CP045121">
    <property type="protein sequence ID" value="QIN80200.1"/>
    <property type="molecule type" value="Genomic_DNA"/>
</dbReference>
<evidence type="ECO:0000313" key="1">
    <source>
        <dbReference type="EMBL" id="QIN80200.1"/>
    </source>
</evidence>